<dbReference type="Pfam" id="PF00892">
    <property type="entry name" value="EamA"/>
    <property type="match status" value="2"/>
</dbReference>
<dbReference type="Proteomes" id="UP001495910">
    <property type="component" value="Unassembled WGS sequence"/>
</dbReference>
<dbReference type="PANTHER" id="PTHR32322">
    <property type="entry name" value="INNER MEMBRANE TRANSPORTER"/>
    <property type="match status" value="1"/>
</dbReference>
<evidence type="ECO:0000313" key="8">
    <source>
        <dbReference type="Proteomes" id="UP001495910"/>
    </source>
</evidence>
<keyword evidence="4 5" id="KW-0472">Membrane</keyword>
<feature type="transmembrane region" description="Helical" evidence="5">
    <location>
        <begin position="236"/>
        <end position="256"/>
    </location>
</feature>
<feature type="transmembrane region" description="Helical" evidence="5">
    <location>
        <begin position="7"/>
        <end position="24"/>
    </location>
</feature>
<feature type="domain" description="EamA" evidence="6">
    <location>
        <begin position="150"/>
        <end position="278"/>
    </location>
</feature>
<dbReference type="InterPro" id="IPR000620">
    <property type="entry name" value="EamA_dom"/>
</dbReference>
<protein>
    <submittedName>
        <fullName evidence="7">DMT family transporter</fullName>
    </submittedName>
</protein>
<feature type="transmembrane region" description="Helical" evidence="5">
    <location>
        <begin position="205"/>
        <end position="229"/>
    </location>
</feature>
<keyword evidence="3 5" id="KW-1133">Transmembrane helix</keyword>
<gene>
    <name evidence="7" type="ORF">V8G57_25930</name>
</gene>
<keyword evidence="8" id="KW-1185">Reference proteome</keyword>
<accession>A0ABU9Q3Q7</accession>
<evidence type="ECO:0000256" key="1">
    <source>
        <dbReference type="ARBA" id="ARBA00004141"/>
    </source>
</evidence>
<evidence type="ECO:0000259" key="6">
    <source>
        <dbReference type="Pfam" id="PF00892"/>
    </source>
</evidence>
<sequence>MNIAELFSLAAIWGASFLFMRIGTPEFGPVPLIALRVGIAALVLLPVLRSAAARGQVRSKLWPLLVVGVTNSALPFSLFAYSTLYVNAGFDAVLNATVPLWTGLIAFVWLKTPMSRPQVIGMLVGMAGVVVLVWDKIGEGQPGVWLATGAVLLATLSYGFAINYSKTRLAGVPPFVVACGSQLAATMVLLPLAVLYWPAAPVSSTAWYSVLALGVLCTGVAYAIFYRLLDRVGSAYAASVTFLIPIFGVVWGAIFLKEQVTAGMVLGCLVILLGTALATGKLDLSGYLRGKAAK</sequence>
<keyword evidence="2 5" id="KW-0812">Transmembrane</keyword>
<evidence type="ECO:0000313" key="7">
    <source>
        <dbReference type="EMBL" id="MEM4990852.1"/>
    </source>
</evidence>
<evidence type="ECO:0000256" key="4">
    <source>
        <dbReference type="ARBA" id="ARBA00023136"/>
    </source>
</evidence>
<evidence type="ECO:0000256" key="2">
    <source>
        <dbReference type="ARBA" id="ARBA00022692"/>
    </source>
</evidence>
<name>A0ABU9Q3Q7_9BURK</name>
<dbReference type="InterPro" id="IPR050638">
    <property type="entry name" value="AA-Vitamin_Transporters"/>
</dbReference>
<feature type="transmembrane region" description="Helical" evidence="5">
    <location>
        <begin position="30"/>
        <end position="49"/>
    </location>
</feature>
<organism evidence="7 8">
    <name type="scientific">Collimonas rhizosphaerae</name>
    <dbReference type="NCBI Taxonomy" id="3126357"/>
    <lineage>
        <taxon>Bacteria</taxon>
        <taxon>Pseudomonadati</taxon>
        <taxon>Pseudomonadota</taxon>
        <taxon>Betaproteobacteria</taxon>
        <taxon>Burkholderiales</taxon>
        <taxon>Oxalobacteraceae</taxon>
        <taxon>Collimonas</taxon>
    </lineage>
</organism>
<evidence type="ECO:0000256" key="5">
    <source>
        <dbReference type="SAM" id="Phobius"/>
    </source>
</evidence>
<feature type="transmembrane region" description="Helical" evidence="5">
    <location>
        <begin position="262"/>
        <end position="284"/>
    </location>
</feature>
<proteinExistence type="predicted"/>
<feature type="transmembrane region" description="Helical" evidence="5">
    <location>
        <begin position="175"/>
        <end position="199"/>
    </location>
</feature>
<dbReference type="SUPFAM" id="SSF103481">
    <property type="entry name" value="Multidrug resistance efflux transporter EmrE"/>
    <property type="match status" value="2"/>
</dbReference>
<feature type="transmembrane region" description="Helical" evidence="5">
    <location>
        <begin position="119"/>
        <end position="137"/>
    </location>
</feature>
<dbReference type="PANTHER" id="PTHR32322:SF9">
    <property type="entry name" value="AMINO-ACID METABOLITE EFFLUX PUMP-RELATED"/>
    <property type="match status" value="1"/>
</dbReference>
<comment type="subcellular location">
    <subcellularLocation>
        <location evidence="1">Membrane</location>
        <topology evidence="1">Multi-pass membrane protein</topology>
    </subcellularLocation>
</comment>
<dbReference type="InterPro" id="IPR037185">
    <property type="entry name" value="EmrE-like"/>
</dbReference>
<feature type="transmembrane region" description="Helical" evidence="5">
    <location>
        <begin position="92"/>
        <end position="110"/>
    </location>
</feature>
<feature type="domain" description="EamA" evidence="6">
    <location>
        <begin position="7"/>
        <end position="133"/>
    </location>
</feature>
<comment type="caution">
    <text evidence="7">The sequence shown here is derived from an EMBL/GenBank/DDBJ whole genome shotgun (WGS) entry which is preliminary data.</text>
</comment>
<dbReference type="EMBL" id="JBANDC010000037">
    <property type="protein sequence ID" value="MEM4990852.1"/>
    <property type="molecule type" value="Genomic_DNA"/>
</dbReference>
<feature type="transmembrane region" description="Helical" evidence="5">
    <location>
        <begin position="61"/>
        <end position="86"/>
    </location>
</feature>
<dbReference type="RefSeq" id="WP_342831898.1">
    <property type="nucleotide sequence ID" value="NZ_JBANDC010000037.1"/>
</dbReference>
<feature type="transmembrane region" description="Helical" evidence="5">
    <location>
        <begin position="143"/>
        <end position="163"/>
    </location>
</feature>
<dbReference type="Gene3D" id="1.10.3730.20">
    <property type="match status" value="1"/>
</dbReference>
<reference evidence="7 8" key="1">
    <citation type="submission" date="2024-02" db="EMBL/GenBank/DDBJ databases">
        <title>Draft genome sequence of Collimonas sp. strain H4R21, an effective mineral-weathering bacterial strain isolated from the beech rhizosphere.</title>
        <authorList>
            <person name="Morin E."/>
            <person name="Uroz S."/>
            <person name="Leveau J.H.J."/>
            <person name="Kumar R."/>
            <person name="Rey M.W."/>
            <person name="Pham J."/>
        </authorList>
    </citation>
    <scope>NUCLEOTIDE SEQUENCE [LARGE SCALE GENOMIC DNA]</scope>
    <source>
        <strain evidence="7 8">H4R21</strain>
    </source>
</reference>
<evidence type="ECO:0000256" key="3">
    <source>
        <dbReference type="ARBA" id="ARBA00022989"/>
    </source>
</evidence>